<feature type="non-terminal residue" evidence="1">
    <location>
        <position position="98"/>
    </location>
</feature>
<feature type="non-terminal residue" evidence="1">
    <location>
        <position position="1"/>
    </location>
</feature>
<evidence type="ECO:0000313" key="2">
    <source>
        <dbReference type="Proteomes" id="UP000601435"/>
    </source>
</evidence>
<dbReference type="OrthoDB" id="436470at2759"/>
<proteinExistence type="predicted"/>
<dbReference type="Proteomes" id="UP000601435">
    <property type="component" value="Unassembled WGS sequence"/>
</dbReference>
<dbReference type="EMBL" id="CAJNJA010054408">
    <property type="protein sequence ID" value="CAE7853516.1"/>
    <property type="molecule type" value="Genomic_DNA"/>
</dbReference>
<name>A0A813A3H3_9DINO</name>
<accession>A0A813A3H3</accession>
<dbReference type="AlphaFoldDB" id="A0A813A3H3"/>
<protein>
    <submittedName>
        <fullName evidence="1">Uncharacterized protein</fullName>
    </submittedName>
</protein>
<sequence>DSILSLKDFKAYEHTGGGGVLGFQSVDGMQYTTIAYALRQPGQWIISSEADVVTQDLPVNYSFNDVGQLVHLSMTKRKVGGTTTTRQMEYAFYRNGLT</sequence>
<evidence type="ECO:0000313" key="1">
    <source>
        <dbReference type="EMBL" id="CAE7853516.1"/>
    </source>
</evidence>
<comment type="caution">
    <text evidence="1">The sequence shown here is derived from an EMBL/GenBank/DDBJ whole genome shotgun (WGS) entry which is preliminary data.</text>
</comment>
<keyword evidence="2" id="KW-1185">Reference proteome</keyword>
<organism evidence="1 2">
    <name type="scientific">Symbiodinium necroappetens</name>
    <dbReference type="NCBI Taxonomy" id="1628268"/>
    <lineage>
        <taxon>Eukaryota</taxon>
        <taxon>Sar</taxon>
        <taxon>Alveolata</taxon>
        <taxon>Dinophyceae</taxon>
        <taxon>Suessiales</taxon>
        <taxon>Symbiodiniaceae</taxon>
        <taxon>Symbiodinium</taxon>
    </lineage>
</organism>
<reference evidence="1" key="1">
    <citation type="submission" date="2021-02" db="EMBL/GenBank/DDBJ databases">
        <authorList>
            <person name="Dougan E. K."/>
            <person name="Rhodes N."/>
            <person name="Thang M."/>
            <person name="Chan C."/>
        </authorList>
    </citation>
    <scope>NUCLEOTIDE SEQUENCE</scope>
</reference>
<gene>
    <name evidence="1" type="ORF">SNEC2469_LOCUS26596</name>
</gene>